<evidence type="ECO:0000313" key="3">
    <source>
        <dbReference type="EMBL" id="KAK4515802.1"/>
    </source>
</evidence>
<dbReference type="PANTHER" id="PTHR10072:SF41">
    <property type="entry name" value="IRON-SULFUR CLUSTER ASSEMBLY 1 HOMOLOG, MITOCHONDRIAL"/>
    <property type="match status" value="1"/>
</dbReference>
<evidence type="ECO:0000259" key="2">
    <source>
        <dbReference type="Pfam" id="PF01521"/>
    </source>
</evidence>
<evidence type="ECO:0000313" key="4">
    <source>
        <dbReference type="Proteomes" id="UP001304243"/>
    </source>
</evidence>
<sequence>MIPTHITRHAAKTIMTHGTRQLKLSKAPLTLTTAAVSRLKELSSGDHPQFLRVGVKSKGCSGNSYMMEFTETRGKFDEIVDQQGIFEVAAVSARTMRFINANHVFVYHLYYSGVTVLVDSKALLTVLGSEMDYVEDALSSQFVFHNPNVKGTCGCGESFTI</sequence>
<dbReference type="EMBL" id="JASEJX010000014">
    <property type="protein sequence ID" value="KAK4515802.1"/>
    <property type="molecule type" value="Genomic_DNA"/>
</dbReference>
<organism evidence="3 4">
    <name type="scientific">Mucor velutinosus</name>
    <dbReference type="NCBI Taxonomy" id="708070"/>
    <lineage>
        <taxon>Eukaryota</taxon>
        <taxon>Fungi</taxon>
        <taxon>Fungi incertae sedis</taxon>
        <taxon>Mucoromycota</taxon>
        <taxon>Mucoromycotina</taxon>
        <taxon>Mucoromycetes</taxon>
        <taxon>Mucorales</taxon>
        <taxon>Mucorineae</taxon>
        <taxon>Mucoraceae</taxon>
        <taxon>Mucor</taxon>
    </lineage>
</organism>
<dbReference type="GeneID" id="89954443"/>
<keyword evidence="4" id="KW-1185">Reference proteome</keyword>
<dbReference type="Gene3D" id="2.60.300.12">
    <property type="entry name" value="HesB-like domain"/>
    <property type="match status" value="1"/>
</dbReference>
<dbReference type="AlphaFoldDB" id="A0AAN7DF48"/>
<dbReference type="Pfam" id="PF01521">
    <property type="entry name" value="Fe-S_biosyn"/>
    <property type="match status" value="2"/>
</dbReference>
<accession>A0AAN7DF48</accession>
<dbReference type="GO" id="GO:0051537">
    <property type="term" value="F:2 iron, 2 sulfur cluster binding"/>
    <property type="evidence" value="ECO:0007669"/>
    <property type="project" value="TreeGrafter"/>
</dbReference>
<feature type="domain" description="Core" evidence="2">
    <location>
        <begin position="96"/>
        <end position="157"/>
    </location>
</feature>
<dbReference type="Proteomes" id="UP001304243">
    <property type="component" value="Unassembled WGS sequence"/>
</dbReference>
<dbReference type="InterPro" id="IPR035903">
    <property type="entry name" value="HesB-like_dom_sf"/>
</dbReference>
<dbReference type="RefSeq" id="XP_064682468.1">
    <property type="nucleotide sequence ID" value="XM_064829966.1"/>
</dbReference>
<dbReference type="InterPro" id="IPR017870">
    <property type="entry name" value="FeS_cluster_insertion_CS"/>
</dbReference>
<dbReference type="PROSITE" id="PS01152">
    <property type="entry name" value="HESB"/>
    <property type="match status" value="1"/>
</dbReference>
<reference evidence="3 4" key="1">
    <citation type="submission" date="2022-11" db="EMBL/GenBank/DDBJ databases">
        <title>Mucor velutinosus strain NIH1002 WGS.</title>
        <authorList>
            <person name="Subramanian P."/>
            <person name="Mullikin J.C."/>
            <person name="Segre J.A."/>
            <person name="Zelazny A.M."/>
        </authorList>
    </citation>
    <scope>NUCLEOTIDE SEQUENCE [LARGE SCALE GENOMIC DNA]</scope>
    <source>
        <strain evidence="3 4">NIH1002</strain>
    </source>
</reference>
<comment type="similarity">
    <text evidence="1">Belongs to the HesB/IscA family.</text>
</comment>
<dbReference type="PANTHER" id="PTHR10072">
    <property type="entry name" value="IRON-SULFUR CLUSTER ASSEMBLY PROTEIN"/>
    <property type="match status" value="1"/>
</dbReference>
<evidence type="ECO:0000256" key="1">
    <source>
        <dbReference type="ARBA" id="ARBA00006718"/>
    </source>
</evidence>
<protein>
    <recommendedName>
        <fullName evidence="2">Core domain-containing protein</fullName>
    </recommendedName>
</protein>
<name>A0AAN7DF48_9FUNG</name>
<dbReference type="NCBIfam" id="TIGR00049">
    <property type="entry name" value="iron-sulfur cluster assembly accessory protein"/>
    <property type="match status" value="1"/>
</dbReference>
<proteinExistence type="inferred from homology"/>
<dbReference type="InterPro" id="IPR050322">
    <property type="entry name" value="Fe-S_cluster_asmbl/transfer"/>
</dbReference>
<dbReference type="SUPFAM" id="SSF89360">
    <property type="entry name" value="HesB-like domain"/>
    <property type="match status" value="1"/>
</dbReference>
<feature type="domain" description="Core" evidence="2">
    <location>
        <begin position="29"/>
        <end position="92"/>
    </location>
</feature>
<dbReference type="InterPro" id="IPR016092">
    <property type="entry name" value="ATAP"/>
</dbReference>
<gene>
    <name evidence="3" type="ORF">ATC70_010757</name>
</gene>
<comment type="caution">
    <text evidence="3">The sequence shown here is derived from an EMBL/GenBank/DDBJ whole genome shotgun (WGS) entry which is preliminary data.</text>
</comment>
<dbReference type="GO" id="GO:0005739">
    <property type="term" value="C:mitochondrion"/>
    <property type="evidence" value="ECO:0007669"/>
    <property type="project" value="TreeGrafter"/>
</dbReference>
<dbReference type="InterPro" id="IPR000361">
    <property type="entry name" value="ATAP_core_dom"/>
</dbReference>
<dbReference type="GO" id="GO:0016226">
    <property type="term" value="P:iron-sulfur cluster assembly"/>
    <property type="evidence" value="ECO:0007669"/>
    <property type="project" value="InterPro"/>
</dbReference>